<dbReference type="Pfam" id="PF00067">
    <property type="entry name" value="p450"/>
    <property type="match status" value="1"/>
</dbReference>
<dbReference type="Gene3D" id="1.10.630.10">
    <property type="entry name" value="Cytochrome P450"/>
    <property type="match status" value="1"/>
</dbReference>
<dbReference type="EMBL" id="KJ702237">
    <property type="protein sequence ID" value="AID61391.1"/>
    <property type="molecule type" value="mRNA"/>
</dbReference>
<evidence type="ECO:0000256" key="1">
    <source>
        <dbReference type="ARBA" id="ARBA00001971"/>
    </source>
</evidence>
<comment type="cofactor">
    <cofactor evidence="1 14">
        <name>heme</name>
        <dbReference type="ChEBI" id="CHEBI:30413"/>
    </cofactor>
</comment>
<dbReference type="CDD" id="cd11056">
    <property type="entry name" value="CYP6-like"/>
    <property type="match status" value="1"/>
</dbReference>
<feature type="transmembrane region" description="Helical" evidence="16">
    <location>
        <begin position="6"/>
        <end position="24"/>
    </location>
</feature>
<evidence type="ECO:0000256" key="4">
    <source>
        <dbReference type="ARBA" id="ARBA00004406"/>
    </source>
</evidence>
<evidence type="ECO:0000256" key="8">
    <source>
        <dbReference type="ARBA" id="ARBA00022824"/>
    </source>
</evidence>
<dbReference type="GO" id="GO:0005506">
    <property type="term" value="F:iron ion binding"/>
    <property type="evidence" value="ECO:0007669"/>
    <property type="project" value="InterPro"/>
</dbReference>
<dbReference type="PRINTS" id="PR00385">
    <property type="entry name" value="P450"/>
</dbReference>
<organism evidence="17">
    <name type="scientific">Calliphora stygia</name>
    <name type="common">Common brown blowfly</name>
    <dbReference type="NCBI Taxonomy" id="145453"/>
    <lineage>
        <taxon>Eukaryota</taxon>
        <taxon>Metazoa</taxon>
        <taxon>Ecdysozoa</taxon>
        <taxon>Arthropoda</taxon>
        <taxon>Hexapoda</taxon>
        <taxon>Insecta</taxon>
        <taxon>Pterygota</taxon>
        <taxon>Neoptera</taxon>
        <taxon>Endopterygota</taxon>
        <taxon>Diptera</taxon>
        <taxon>Brachycera</taxon>
        <taxon>Muscomorpha</taxon>
        <taxon>Oestroidea</taxon>
        <taxon>Calliphoridae</taxon>
        <taxon>Calliphorinae</taxon>
        <taxon>Calliphora</taxon>
    </lineage>
</organism>
<keyword evidence="12 15" id="KW-0503">Monooxygenase</keyword>
<evidence type="ECO:0000256" key="15">
    <source>
        <dbReference type="RuleBase" id="RU000461"/>
    </source>
</evidence>
<dbReference type="InterPro" id="IPR001128">
    <property type="entry name" value="Cyt_P450"/>
</dbReference>
<feature type="transmembrane region" description="Helical" evidence="16">
    <location>
        <begin position="218"/>
        <end position="235"/>
    </location>
</feature>
<dbReference type="GO" id="GO:0020037">
    <property type="term" value="F:heme binding"/>
    <property type="evidence" value="ECO:0007669"/>
    <property type="project" value="InterPro"/>
</dbReference>
<keyword evidence="8" id="KW-0256">Endoplasmic reticulum</keyword>
<evidence type="ECO:0000256" key="3">
    <source>
        <dbReference type="ARBA" id="ARBA00004174"/>
    </source>
</evidence>
<evidence type="ECO:0000256" key="16">
    <source>
        <dbReference type="SAM" id="Phobius"/>
    </source>
</evidence>
<dbReference type="SUPFAM" id="SSF48264">
    <property type="entry name" value="Cytochrome P450"/>
    <property type="match status" value="1"/>
</dbReference>
<dbReference type="InterPro" id="IPR050476">
    <property type="entry name" value="Insect_CytP450_Detox"/>
</dbReference>
<dbReference type="GO" id="GO:0005789">
    <property type="term" value="C:endoplasmic reticulum membrane"/>
    <property type="evidence" value="ECO:0007669"/>
    <property type="project" value="UniProtKB-SubCell"/>
</dbReference>
<evidence type="ECO:0000256" key="11">
    <source>
        <dbReference type="ARBA" id="ARBA00023004"/>
    </source>
</evidence>
<dbReference type="InterPro" id="IPR002401">
    <property type="entry name" value="Cyt_P450_E_grp-I"/>
</dbReference>
<keyword evidence="11 14" id="KW-0408">Iron</keyword>
<proteinExistence type="evidence at transcript level"/>
<evidence type="ECO:0000256" key="14">
    <source>
        <dbReference type="PIRSR" id="PIRSR602401-1"/>
    </source>
</evidence>
<feature type="binding site" description="axial binding residue" evidence="14">
    <location>
        <position position="447"/>
    </location>
    <ligand>
        <name>heme</name>
        <dbReference type="ChEBI" id="CHEBI:30413"/>
    </ligand>
    <ligandPart>
        <name>Fe</name>
        <dbReference type="ChEBI" id="CHEBI:18248"/>
    </ligandPart>
</feature>
<dbReference type="GO" id="GO:0016705">
    <property type="term" value="F:oxidoreductase activity, acting on paired donors, with incorporation or reduction of molecular oxygen"/>
    <property type="evidence" value="ECO:0007669"/>
    <property type="project" value="InterPro"/>
</dbReference>
<dbReference type="InterPro" id="IPR036396">
    <property type="entry name" value="Cyt_P450_sf"/>
</dbReference>
<dbReference type="GO" id="GO:0004497">
    <property type="term" value="F:monooxygenase activity"/>
    <property type="evidence" value="ECO:0007669"/>
    <property type="project" value="UniProtKB-KW"/>
</dbReference>
<comment type="function">
    <text evidence="2">May be involved in the metabolism of insect hormones and in the breakdown of synthetic insecticides.</text>
</comment>
<keyword evidence="16" id="KW-0812">Transmembrane</keyword>
<evidence type="ECO:0000256" key="6">
    <source>
        <dbReference type="ARBA" id="ARBA00022617"/>
    </source>
</evidence>
<dbReference type="PRINTS" id="PR00463">
    <property type="entry name" value="EP450I"/>
</dbReference>
<accession>A0A068FBZ9</accession>
<evidence type="ECO:0000256" key="5">
    <source>
        <dbReference type="ARBA" id="ARBA00010617"/>
    </source>
</evidence>
<keyword evidence="10 15" id="KW-0560">Oxidoreductase</keyword>
<gene>
    <name evidence="17" type="primary">Cyp24</name>
</gene>
<evidence type="ECO:0000313" key="17">
    <source>
        <dbReference type="EMBL" id="AID61391.1"/>
    </source>
</evidence>
<keyword evidence="16" id="KW-1133">Transmembrane helix</keyword>
<comment type="similarity">
    <text evidence="5 15">Belongs to the cytochrome P450 family.</text>
</comment>
<keyword evidence="13 16" id="KW-0472">Membrane</keyword>
<keyword evidence="7 14" id="KW-0479">Metal-binding</keyword>
<keyword evidence="6 14" id="KW-0349">Heme</keyword>
<dbReference type="PANTHER" id="PTHR24292">
    <property type="entry name" value="CYTOCHROME P450"/>
    <property type="match status" value="1"/>
</dbReference>
<dbReference type="InterPro" id="IPR017972">
    <property type="entry name" value="Cyt_P450_CS"/>
</dbReference>
<dbReference type="PANTHER" id="PTHR24292:SF84">
    <property type="entry name" value="CYTOCHROME P450 28A5-RELATED"/>
    <property type="match status" value="1"/>
</dbReference>
<protein>
    <submittedName>
        <fullName evidence="17">Cytochrome P450</fullName>
    </submittedName>
</protein>
<dbReference type="PROSITE" id="PS00086">
    <property type="entry name" value="CYTOCHROME_P450"/>
    <property type="match status" value="1"/>
</dbReference>
<dbReference type="FunFam" id="1.10.630.10:FF:000182">
    <property type="entry name" value="Cytochrome P450 3A4"/>
    <property type="match status" value="1"/>
</dbReference>
<comment type="subcellular location">
    <subcellularLocation>
        <location evidence="4">Endoplasmic reticulum membrane</location>
        <topology evidence="4">Peripheral membrane protein</topology>
    </subcellularLocation>
    <subcellularLocation>
        <location evidence="3">Microsome membrane</location>
        <topology evidence="3">Peripheral membrane protein</topology>
    </subcellularLocation>
</comment>
<evidence type="ECO:0000256" key="9">
    <source>
        <dbReference type="ARBA" id="ARBA00022848"/>
    </source>
</evidence>
<evidence type="ECO:0000256" key="12">
    <source>
        <dbReference type="ARBA" id="ARBA00023033"/>
    </source>
</evidence>
<evidence type="ECO:0000256" key="13">
    <source>
        <dbReference type="ARBA" id="ARBA00023136"/>
    </source>
</evidence>
<reference evidence="17" key="1">
    <citation type="journal article" date="2015" name="BMC Genomics">
        <title>Chemosensory genes identified in the antennal transcriptome of the blowfly Calliphora stygia.</title>
        <authorList>
            <person name="Leitch O.J."/>
            <person name="Papanicolaou A."/>
            <person name="Lennard C."/>
            <person name="Kirkbride K.P."/>
            <person name="Anderson A."/>
        </authorList>
    </citation>
    <scope>NUCLEOTIDE SEQUENCE</scope>
</reference>
<keyword evidence="9" id="KW-0492">Microsome</keyword>
<evidence type="ECO:0000256" key="10">
    <source>
        <dbReference type="ARBA" id="ARBA00023002"/>
    </source>
</evidence>
<dbReference type="AlphaFoldDB" id="A0A068FBZ9"/>
<evidence type="ECO:0000256" key="7">
    <source>
        <dbReference type="ARBA" id="ARBA00022723"/>
    </source>
</evidence>
<sequence length="503" mass="57973">MIFTILSVILVIVSLFYVFLIWNFNYWKKRGVNGPQPLPFVGNFPSVFTRKNHIAIDIQKIYEAYKNTDYFIGVFNSRCPQLMILNPEMIRRVYVTDFKHFHDNEVSTFIDEKSDKIFSNNPFVLKGEQWKERRAEVTPGLTHNRIKTVFPVTNKVCQTMINYIEKQGKMGDGIEAKDLSLRYTCEVVTDCVLGLQANTFVEDSTPIFVNTKKLFDQSFILILYMTLVGLIPALTKIKKLRIVPKPIEEFFIGLMESSLSLRRKQREQGVNEDRVDFMNYMLHLQEKKNLTLPDLTSHTMTFLLDGFDTTANALSHLLLMLARYPEKQTKLRDEILENLGRDNNNYEAIMGLEYLDACVHETVRMFSAGSHSAKLCTESIDLVNKDGSTFNVPVGTRVILPIHAIMWDEDYYKNAGAFEPERLMDGGLKTLKDKGVYFAFGDGPRACLGMRFALTQIKGAVVEILRNYRIRVNPKTRKDNKFDATYFALRLDGGIWLDFEKIN</sequence>
<name>A0A068FBZ9_CALSG</name>
<evidence type="ECO:0000256" key="2">
    <source>
        <dbReference type="ARBA" id="ARBA00003690"/>
    </source>
</evidence>